<protein>
    <recommendedName>
        <fullName evidence="3">Ionotropic glutamate receptor L-glutamate and glycine-binding domain-containing protein</fullName>
    </recommendedName>
</protein>
<proteinExistence type="predicted"/>
<feature type="non-terminal residue" evidence="1">
    <location>
        <position position="1"/>
    </location>
</feature>
<accession>A0A8J2L4N0</accession>
<gene>
    <name evidence="1" type="ORF">AFUS01_LOCUS36288</name>
</gene>
<feature type="non-terminal residue" evidence="1">
    <location>
        <position position="212"/>
    </location>
</feature>
<name>A0A8J2L4N0_9HEXA</name>
<dbReference type="EMBL" id="CAJVCH010539052">
    <property type="protein sequence ID" value="CAG7826223.1"/>
    <property type="molecule type" value="Genomic_DNA"/>
</dbReference>
<dbReference type="AlphaFoldDB" id="A0A8J2L4N0"/>
<dbReference type="Proteomes" id="UP000708208">
    <property type="component" value="Unassembled WGS sequence"/>
</dbReference>
<evidence type="ECO:0000313" key="2">
    <source>
        <dbReference type="Proteomes" id="UP000708208"/>
    </source>
</evidence>
<evidence type="ECO:0008006" key="3">
    <source>
        <dbReference type="Google" id="ProtNLM"/>
    </source>
</evidence>
<sequence>SLLPPNISFYHELDTARPPNLKNPTVHILRYVPHCFQAIIFLDTAQDPGKIYHSEPKYQVRSTLPFPFNTHPQLVNHIFICPSETIALGILKVDSFLKYKTGIVFDPMNNNHLILSESCFGNGEFRADLLTRKCSKHDILRKRHFRTVAFPDKLHVNRDVDGKPIGGLSYSFISSISSFYNSTFDFEHKAYSNLRQNPDGSWNGFIGVLANG</sequence>
<comment type="caution">
    <text evidence="1">The sequence shown here is derived from an EMBL/GenBank/DDBJ whole genome shotgun (WGS) entry which is preliminary data.</text>
</comment>
<evidence type="ECO:0000313" key="1">
    <source>
        <dbReference type="EMBL" id="CAG7826223.1"/>
    </source>
</evidence>
<reference evidence="1" key="1">
    <citation type="submission" date="2021-06" db="EMBL/GenBank/DDBJ databases">
        <authorList>
            <person name="Hodson N. C."/>
            <person name="Mongue J. A."/>
            <person name="Jaron S. K."/>
        </authorList>
    </citation>
    <scope>NUCLEOTIDE SEQUENCE</scope>
</reference>
<keyword evidence="2" id="KW-1185">Reference proteome</keyword>
<organism evidence="1 2">
    <name type="scientific">Allacma fusca</name>
    <dbReference type="NCBI Taxonomy" id="39272"/>
    <lineage>
        <taxon>Eukaryota</taxon>
        <taxon>Metazoa</taxon>
        <taxon>Ecdysozoa</taxon>
        <taxon>Arthropoda</taxon>
        <taxon>Hexapoda</taxon>
        <taxon>Collembola</taxon>
        <taxon>Symphypleona</taxon>
        <taxon>Sminthuridae</taxon>
        <taxon>Allacma</taxon>
    </lineage>
</organism>